<gene>
    <name evidence="3" type="ORF">Ade02nite_70690</name>
</gene>
<dbReference type="RefSeq" id="WP_203773337.1">
    <property type="nucleotide sequence ID" value="NZ_BAAABO010000038.1"/>
</dbReference>
<evidence type="ECO:0000313" key="4">
    <source>
        <dbReference type="Proteomes" id="UP000609879"/>
    </source>
</evidence>
<proteinExistence type="inferred from homology"/>
<comment type="similarity">
    <text evidence="1">Belongs to the universal stress protein A family.</text>
</comment>
<dbReference type="InterPro" id="IPR006016">
    <property type="entry name" value="UspA"/>
</dbReference>
<feature type="domain" description="UspA" evidence="2">
    <location>
        <begin position="8"/>
        <end position="144"/>
    </location>
</feature>
<dbReference type="Gene3D" id="3.40.50.620">
    <property type="entry name" value="HUPs"/>
    <property type="match status" value="2"/>
</dbReference>
<feature type="domain" description="UspA" evidence="2">
    <location>
        <begin position="152"/>
        <end position="289"/>
    </location>
</feature>
<evidence type="ECO:0000259" key="2">
    <source>
        <dbReference type="Pfam" id="PF00582"/>
    </source>
</evidence>
<dbReference type="PANTHER" id="PTHR31964:SF113">
    <property type="entry name" value="USPA DOMAIN-CONTAINING PROTEIN"/>
    <property type="match status" value="1"/>
</dbReference>
<reference evidence="3 4" key="1">
    <citation type="submission" date="2021-01" db="EMBL/GenBank/DDBJ databases">
        <title>Whole genome shotgun sequence of Actinoplanes deccanensis NBRC 13994.</title>
        <authorList>
            <person name="Komaki H."/>
            <person name="Tamura T."/>
        </authorList>
    </citation>
    <scope>NUCLEOTIDE SEQUENCE [LARGE SCALE GENOMIC DNA]</scope>
    <source>
        <strain evidence="3 4">NBRC 13994</strain>
    </source>
</reference>
<organism evidence="3 4">
    <name type="scientific">Paractinoplanes deccanensis</name>
    <dbReference type="NCBI Taxonomy" id="113561"/>
    <lineage>
        <taxon>Bacteria</taxon>
        <taxon>Bacillati</taxon>
        <taxon>Actinomycetota</taxon>
        <taxon>Actinomycetes</taxon>
        <taxon>Micromonosporales</taxon>
        <taxon>Micromonosporaceae</taxon>
        <taxon>Paractinoplanes</taxon>
    </lineage>
</organism>
<dbReference type="PRINTS" id="PR01438">
    <property type="entry name" value="UNVRSLSTRESS"/>
</dbReference>
<dbReference type="SUPFAM" id="SSF52402">
    <property type="entry name" value="Adenine nucleotide alpha hydrolases-like"/>
    <property type="match status" value="2"/>
</dbReference>
<comment type="caution">
    <text evidence="3">The sequence shown here is derived from an EMBL/GenBank/DDBJ whole genome shotgun (WGS) entry which is preliminary data.</text>
</comment>
<accession>A0ABQ3YEJ1</accession>
<dbReference type="InterPro" id="IPR006015">
    <property type="entry name" value="Universal_stress_UspA"/>
</dbReference>
<dbReference type="InterPro" id="IPR014729">
    <property type="entry name" value="Rossmann-like_a/b/a_fold"/>
</dbReference>
<evidence type="ECO:0000256" key="1">
    <source>
        <dbReference type="ARBA" id="ARBA00008791"/>
    </source>
</evidence>
<sequence>MNTAGAPVVAGVDGSARGVTAVEVAAEAAAQRRRPLRIVHALIYVPAAVTMAPSIAPPAYPAYREAAEQLVTAAARVARRRVPGLPVTWAVVPGGAASVLVDESRTADLLVLGDRGAGAAAGLLIGSVAVQTAAHSACPVLIVRGTLRADGPVVVGVDGSAGSQDALLFAAEEAARRDTELVALRAWDDADGTELNAELPMTYETWSGDEEQRRVLAEALAGLAEKHPDLPVRPQVRRGSARRLLTGWSRSAQLVVVGSRGHGGFAGLLLGSVGRHLVHHAGCPVAIVR</sequence>
<dbReference type="Proteomes" id="UP000609879">
    <property type="component" value="Unassembled WGS sequence"/>
</dbReference>
<dbReference type="PANTHER" id="PTHR31964">
    <property type="entry name" value="ADENINE NUCLEOTIDE ALPHA HYDROLASES-LIKE SUPERFAMILY PROTEIN"/>
    <property type="match status" value="1"/>
</dbReference>
<protein>
    <submittedName>
        <fullName evidence="3">Universal stress protein</fullName>
    </submittedName>
</protein>
<evidence type="ECO:0000313" key="3">
    <source>
        <dbReference type="EMBL" id="GID78428.1"/>
    </source>
</evidence>
<keyword evidence="4" id="KW-1185">Reference proteome</keyword>
<dbReference type="EMBL" id="BOMI01000146">
    <property type="protein sequence ID" value="GID78428.1"/>
    <property type="molecule type" value="Genomic_DNA"/>
</dbReference>
<name>A0ABQ3YEJ1_9ACTN</name>
<dbReference type="Pfam" id="PF00582">
    <property type="entry name" value="Usp"/>
    <property type="match status" value="2"/>
</dbReference>